<dbReference type="Pfam" id="PF11213">
    <property type="entry name" value="DUF3006"/>
    <property type="match status" value="1"/>
</dbReference>
<sequence>MSLNKYTLDRFEGDYGIFLKRPEETDQLLIHRSEIGLQLTEGDLVSIQDDGERYIIRLLAEETSETKKSVESILKELKNQNKQ</sequence>
<dbReference type="RefSeq" id="WP_124764413.1">
    <property type="nucleotide sequence ID" value="NZ_JAFBDY010000007.1"/>
</dbReference>
<evidence type="ECO:0000313" key="2">
    <source>
        <dbReference type="Proteomes" id="UP000274033"/>
    </source>
</evidence>
<accession>A0A3N9UEJ3</accession>
<gene>
    <name evidence="1" type="ORF">EBB45_10360</name>
</gene>
<dbReference type="InterPro" id="IPR021377">
    <property type="entry name" value="DUF3006"/>
</dbReference>
<dbReference type="Proteomes" id="UP000274033">
    <property type="component" value="Unassembled WGS sequence"/>
</dbReference>
<keyword evidence="2" id="KW-1185">Reference proteome</keyword>
<organism evidence="1 2">
    <name type="scientific">Lysinibacillus composti</name>
    <dbReference type="NCBI Taxonomy" id="720633"/>
    <lineage>
        <taxon>Bacteria</taxon>
        <taxon>Bacillati</taxon>
        <taxon>Bacillota</taxon>
        <taxon>Bacilli</taxon>
        <taxon>Bacillales</taxon>
        <taxon>Bacillaceae</taxon>
        <taxon>Lysinibacillus</taxon>
    </lineage>
</organism>
<dbReference type="AlphaFoldDB" id="A0A3N9UEJ3"/>
<dbReference type="OrthoDB" id="2452890at2"/>
<dbReference type="EMBL" id="RRCT01000008">
    <property type="protein sequence ID" value="RQW74627.1"/>
    <property type="molecule type" value="Genomic_DNA"/>
</dbReference>
<reference evidence="1 2" key="1">
    <citation type="journal article" date="2013" name="J. Microbiol.">
        <title>Lysinibacillus chungkukjangi sp. nov., isolated from Chungkukjang, Korean fermented soybean food.</title>
        <authorList>
            <person name="Kim S.J."/>
            <person name="Jang Y.H."/>
            <person name="Hamada M."/>
            <person name="Ahn J.H."/>
            <person name="Weon H.Y."/>
            <person name="Suzuki K."/>
            <person name="Whang K.S."/>
            <person name="Kwon S.W."/>
        </authorList>
    </citation>
    <scope>NUCLEOTIDE SEQUENCE [LARGE SCALE GENOMIC DNA]</scope>
    <source>
        <strain evidence="1 2">MCCC 1A12701</strain>
    </source>
</reference>
<protein>
    <submittedName>
        <fullName evidence="1">DUF3006 domain-containing protein</fullName>
    </submittedName>
</protein>
<proteinExistence type="predicted"/>
<evidence type="ECO:0000313" key="1">
    <source>
        <dbReference type="EMBL" id="RQW74627.1"/>
    </source>
</evidence>
<comment type="caution">
    <text evidence="1">The sequence shown here is derived from an EMBL/GenBank/DDBJ whole genome shotgun (WGS) entry which is preliminary data.</text>
</comment>
<name>A0A3N9UEJ3_9BACI</name>